<keyword evidence="13" id="KW-1185">Reference proteome</keyword>
<keyword evidence="6" id="KW-0328">Glycosyltransferase</keyword>
<comment type="pathway">
    <text evidence="3">Sphingolipid metabolism.</text>
</comment>
<evidence type="ECO:0000256" key="3">
    <source>
        <dbReference type="ARBA" id="ARBA00004991"/>
    </source>
</evidence>
<sequence length="519" mass="58365">MPALDSIDALLFSLARAFCSPFAVFVQIQGCAICMLLAFGWVLASYVRNREIKQMKDLMRDGNSFAFLYHDINELEHAKQVKLPRVTVVMPLKGFGEHNLHNWRSQVTSLYGGPLEFLFVVESTEDPAYHAVSRLIYDFKDDVDAKIVVAGFSTTCSQKIHNQLVGVENMDKDTKYVLFLDDDVRLHPGTIGALTAEMQKNPEIFIQTGYPLDLPSGSLGSYCIYEYHMPCSMGFATGGRTFFLWGGCMMMHADDFRRDRYGVVSGLRDGGYSDDMTLAAIAGAHKRLITSPPVAVFPHPLASDLNFGRYWNYLRKQTFVLESYTTNVNWIMNRALFSSHCYLSWGFVAPYVMAIVHIAAALRIYVKGYSVEETNIISGGLLLVSCLAICTTVELLSMWNLTRIEVQLCNLLSPEAPRLSLATYNWVLVFIAMVVDNFLYPLSAFRSHFSQSINWSGIRYHLKSGKISKIERSKDLGPKFTDLGGKKLYGKKGAPTKVSFLSSLARSLAQWWQPKKHDA</sequence>
<evidence type="ECO:0000256" key="10">
    <source>
        <dbReference type="ARBA" id="ARBA00023136"/>
    </source>
</evidence>
<dbReference type="InterPro" id="IPR029044">
    <property type="entry name" value="Nucleotide-diphossugar_trans"/>
</dbReference>
<dbReference type="EMBL" id="JANJYI010000006">
    <property type="protein sequence ID" value="KAK2645544.1"/>
    <property type="molecule type" value="Genomic_DNA"/>
</dbReference>
<dbReference type="PANTHER" id="PTHR12726:SF0">
    <property type="entry name" value="CERAMIDE GLUCOSYLTRANSFERASE"/>
    <property type="match status" value="1"/>
</dbReference>
<evidence type="ECO:0000256" key="5">
    <source>
        <dbReference type="ARBA" id="ARBA00012699"/>
    </source>
</evidence>
<evidence type="ECO:0000256" key="11">
    <source>
        <dbReference type="SAM" id="Phobius"/>
    </source>
</evidence>
<evidence type="ECO:0000256" key="1">
    <source>
        <dbReference type="ARBA" id="ARBA00004141"/>
    </source>
</evidence>
<dbReference type="SUPFAM" id="SSF53448">
    <property type="entry name" value="Nucleotide-diphospho-sugar transferases"/>
    <property type="match status" value="1"/>
</dbReference>
<comment type="subcellular location">
    <subcellularLocation>
        <location evidence="1">Membrane</location>
        <topology evidence="1">Multi-pass membrane protein</topology>
    </subcellularLocation>
</comment>
<dbReference type="EC" id="2.4.1.80" evidence="5"/>
<feature type="transmembrane region" description="Helical" evidence="11">
    <location>
        <begin position="421"/>
        <end position="440"/>
    </location>
</feature>
<evidence type="ECO:0000256" key="8">
    <source>
        <dbReference type="ARBA" id="ARBA00022692"/>
    </source>
</evidence>
<comment type="pathway">
    <text evidence="2">Lipid metabolism; sphingolipid metabolism.</text>
</comment>
<dbReference type="GO" id="GO:0008120">
    <property type="term" value="F:ceramide glucosyltransferase activity"/>
    <property type="evidence" value="ECO:0007669"/>
    <property type="project" value="UniProtKB-EC"/>
</dbReference>
<protein>
    <recommendedName>
        <fullName evidence="5">ceramide glucosyltransferase</fullName>
        <ecNumber evidence="5">2.4.1.80</ecNumber>
    </recommendedName>
</protein>
<reference evidence="12" key="1">
    <citation type="journal article" date="2023" name="Plant J.">
        <title>Genome sequences and population genomics provide insights into the demographic history, inbreeding, and mutation load of two 'living fossil' tree species of Dipteronia.</title>
        <authorList>
            <person name="Feng Y."/>
            <person name="Comes H.P."/>
            <person name="Chen J."/>
            <person name="Zhu S."/>
            <person name="Lu R."/>
            <person name="Zhang X."/>
            <person name="Li P."/>
            <person name="Qiu J."/>
            <person name="Olsen K.M."/>
            <person name="Qiu Y."/>
        </authorList>
    </citation>
    <scope>NUCLEOTIDE SEQUENCE</scope>
    <source>
        <strain evidence="12">KIB01</strain>
    </source>
</reference>
<dbReference type="Proteomes" id="UP001280121">
    <property type="component" value="Unassembled WGS sequence"/>
</dbReference>
<evidence type="ECO:0000313" key="13">
    <source>
        <dbReference type="Proteomes" id="UP001280121"/>
    </source>
</evidence>
<dbReference type="AlphaFoldDB" id="A0AAD9U1C1"/>
<feature type="transmembrane region" description="Helical" evidence="11">
    <location>
        <begin position="376"/>
        <end position="401"/>
    </location>
</feature>
<name>A0AAD9U1C1_9ROSI</name>
<comment type="similarity">
    <text evidence="4">Belongs to the glycosyltransferase 2 family.</text>
</comment>
<dbReference type="InterPro" id="IPR025993">
    <property type="entry name" value="Ceramide_glucosylTrfase"/>
</dbReference>
<evidence type="ECO:0000256" key="9">
    <source>
        <dbReference type="ARBA" id="ARBA00022989"/>
    </source>
</evidence>
<comment type="caution">
    <text evidence="12">The sequence shown here is derived from an EMBL/GenBank/DDBJ whole genome shotgun (WGS) entry which is preliminary data.</text>
</comment>
<proteinExistence type="inferred from homology"/>
<organism evidence="12 13">
    <name type="scientific">Dipteronia dyeriana</name>
    <dbReference type="NCBI Taxonomy" id="168575"/>
    <lineage>
        <taxon>Eukaryota</taxon>
        <taxon>Viridiplantae</taxon>
        <taxon>Streptophyta</taxon>
        <taxon>Embryophyta</taxon>
        <taxon>Tracheophyta</taxon>
        <taxon>Spermatophyta</taxon>
        <taxon>Magnoliopsida</taxon>
        <taxon>eudicotyledons</taxon>
        <taxon>Gunneridae</taxon>
        <taxon>Pentapetalae</taxon>
        <taxon>rosids</taxon>
        <taxon>malvids</taxon>
        <taxon>Sapindales</taxon>
        <taxon>Sapindaceae</taxon>
        <taxon>Hippocastanoideae</taxon>
        <taxon>Acereae</taxon>
        <taxon>Dipteronia</taxon>
    </lineage>
</organism>
<evidence type="ECO:0000256" key="2">
    <source>
        <dbReference type="ARBA" id="ARBA00004760"/>
    </source>
</evidence>
<keyword evidence="9 11" id="KW-1133">Transmembrane helix</keyword>
<gene>
    <name evidence="12" type="ORF">Ddye_020739</name>
</gene>
<evidence type="ECO:0000256" key="7">
    <source>
        <dbReference type="ARBA" id="ARBA00022679"/>
    </source>
</evidence>
<dbReference type="GO" id="GO:0006679">
    <property type="term" value="P:glucosylceramide biosynthetic process"/>
    <property type="evidence" value="ECO:0007669"/>
    <property type="project" value="TreeGrafter"/>
</dbReference>
<dbReference type="FunFam" id="3.90.550.10:FF:000086">
    <property type="entry name" value="Putative ceramide glucosyltransferase"/>
    <property type="match status" value="1"/>
</dbReference>
<keyword evidence="7" id="KW-0808">Transferase</keyword>
<feature type="transmembrane region" description="Helical" evidence="11">
    <location>
        <begin position="22"/>
        <end position="47"/>
    </location>
</feature>
<dbReference type="PANTHER" id="PTHR12726">
    <property type="entry name" value="CERAMIDE GLUCOSYLTRANSFERASE"/>
    <property type="match status" value="1"/>
</dbReference>
<dbReference type="GO" id="GO:0016020">
    <property type="term" value="C:membrane"/>
    <property type="evidence" value="ECO:0007669"/>
    <property type="project" value="UniProtKB-SubCell"/>
</dbReference>
<evidence type="ECO:0000313" key="12">
    <source>
        <dbReference type="EMBL" id="KAK2645544.1"/>
    </source>
</evidence>
<feature type="transmembrane region" description="Helical" evidence="11">
    <location>
        <begin position="342"/>
        <end position="364"/>
    </location>
</feature>
<accession>A0AAD9U1C1</accession>
<evidence type="ECO:0000256" key="6">
    <source>
        <dbReference type="ARBA" id="ARBA00022676"/>
    </source>
</evidence>
<keyword evidence="8 11" id="KW-0812">Transmembrane</keyword>
<evidence type="ECO:0000256" key="4">
    <source>
        <dbReference type="ARBA" id="ARBA00006739"/>
    </source>
</evidence>
<keyword evidence="10 11" id="KW-0472">Membrane</keyword>
<dbReference type="Gene3D" id="3.90.550.10">
    <property type="entry name" value="Spore Coat Polysaccharide Biosynthesis Protein SpsA, Chain A"/>
    <property type="match status" value="1"/>
</dbReference>